<dbReference type="PANTHER" id="PTHR21716:SF62">
    <property type="entry name" value="TRANSPORT PROTEIN YDBI-RELATED"/>
    <property type="match status" value="1"/>
</dbReference>
<comment type="caution">
    <text evidence="7">The sequence shown here is derived from an EMBL/GenBank/DDBJ whole genome shotgun (WGS) entry which is preliminary data.</text>
</comment>
<dbReference type="Proteomes" id="UP000177190">
    <property type="component" value="Unassembled WGS sequence"/>
</dbReference>
<name>A0A1G2HPQ4_9BACT</name>
<protein>
    <recommendedName>
        <fullName evidence="9">AI-2E family transporter</fullName>
    </recommendedName>
</protein>
<gene>
    <name evidence="7" type="ORF">A2812_03150</name>
</gene>
<evidence type="ECO:0000256" key="3">
    <source>
        <dbReference type="ARBA" id="ARBA00022692"/>
    </source>
</evidence>
<feature type="transmembrane region" description="Helical" evidence="6">
    <location>
        <begin position="227"/>
        <end position="254"/>
    </location>
</feature>
<reference evidence="7 8" key="1">
    <citation type="journal article" date="2016" name="Nat. Commun.">
        <title>Thousands of microbial genomes shed light on interconnected biogeochemical processes in an aquifer system.</title>
        <authorList>
            <person name="Anantharaman K."/>
            <person name="Brown C.T."/>
            <person name="Hug L.A."/>
            <person name="Sharon I."/>
            <person name="Castelle C.J."/>
            <person name="Probst A.J."/>
            <person name="Thomas B.C."/>
            <person name="Singh A."/>
            <person name="Wilkins M.J."/>
            <person name="Karaoz U."/>
            <person name="Brodie E.L."/>
            <person name="Williams K.H."/>
            <person name="Hubbard S.S."/>
            <person name="Banfield J.F."/>
        </authorList>
    </citation>
    <scope>NUCLEOTIDE SEQUENCE [LARGE SCALE GENOMIC DNA]</scope>
</reference>
<dbReference type="AlphaFoldDB" id="A0A1G2HPQ4"/>
<dbReference type="PANTHER" id="PTHR21716">
    <property type="entry name" value="TRANSMEMBRANE PROTEIN"/>
    <property type="match status" value="1"/>
</dbReference>
<evidence type="ECO:0000256" key="6">
    <source>
        <dbReference type="SAM" id="Phobius"/>
    </source>
</evidence>
<feature type="transmembrane region" description="Helical" evidence="6">
    <location>
        <begin position="9"/>
        <end position="28"/>
    </location>
</feature>
<feature type="transmembrane region" description="Helical" evidence="6">
    <location>
        <begin position="66"/>
        <end position="89"/>
    </location>
</feature>
<evidence type="ECO:0000256" key="2">
    <source>
        <dbReference type="ARBA" id="ARBA00009773"/>
    </source>
</evidence>
<proteinExistence type="inferred from homology"/>
<keyword evidence="3 6" id="KW-0812">Transmembrane</keyword>
<evidence type="ECO:0000256" key="1">
    <source>
        <dbReference type="ARBA" id="ARBA00004141"/>
    </source>
</evidence>
<organism evidence="7 8">
    <name type="scientific">Candidatus Staskawiczbacteria bacterium RIFCSPHIGHO2_01_FULL_36_16</name>
    <dbReference type="NCBI Taxonomy" id="1802200"/>
    <lineage>
        <taxon>Bacteria</taxon>
        <taxon>Candidatus Staskawicziibacteriota</taxon>
    </lineage>
</organism>
<evidence type="ECO:0000313" key="7">
    <source>
        <dbReference type="EMBL" id="OGZ64379.1"/>
    </source>
</evidence>
<evidence type="ECO:0000313" key="8">
    <source>
        <dbReference type="Proteomes" id="UP000177190"/>
    </source>
</evidence>
<keyword evidence="5 6" id="KW-0472">Membrane</keyword>
<sequence>MPKEQVLDISWEAIIKVSITILALYIVYLTREVALWFFFGLATSVILDPAVNFLRKFWVPKMIAILTVYLSIFGMLGLVVYLTAPIFIIELKQFSLNLPDYFVKISPLLQSLGLDAADSFNEFTSFLLGGLEQSSKSVFRAIMAFFGGVSSAIFILTVALFLSMEDNGAEKLLILITPKKYENQISSFFKTSQKKVAGWFGARILACAFVGIACFIVFYIFSIKYAFLLSLISGILNFVPYIGPVLTVIVMLIFTAVSSESWIIVAYVLIAFFIIQSIENFLLTPLLMKRMINLPPVLVLVSLLVGAKLFGFLGTIFAVPVFGIVYEFLKEFLEKRREEFSQID</sequence>
<comment type="subcellular location">
    <subcellularLocation>
        <location evidence="1">Membrane</location>
        <topology evidence="1">Multi-pass membrane protein</topology>
    </subcellularLocation>
</comment>
<feature type="transmembrane region" description="Helical" evidence="6">
    <location>
        <begin position="298"/>
        <end position="329"/>
    </location>
</feature>
<evidence type="ECO:0008006" key="9">
    <source>
        <dbReference type="Google" id="ProtNLM"/>
    </source>
</evidence>
<evidence type="ECO:0000256" key="4">
    <source>
        <dbReference type="ARBA" id="ARBA00022989"/>
    </source>
</evidence>
<evidence type="ECO:0000256" key="5">
    <source>
        <dbReference type="ARBA" id="ARBA00023136"/>
    </source>
</evidence>
<feature type="transmembrane region" description="Helical" evidence="6">
    <location>
        <begin position="261"/>
        <end position="278"/>
    </location>
</feature>
<dbReference type="Pfam" id="PF01594">
    <property type="entry name" value="AI-2E_transport"/>
    <property type="match status" value="1"/>
</dbReference>
<dbReference type="EMBL" id="MHOM01000024">
    <property type="protein sequence ID" value="OGZ64379.1"/>
    <property type="molecule type" value="Genomic_DNA"/>
</dbReference>
<accession>A0A1G2HPQ4</accession>
<comment type="similarity">
    <text evidence="2">Belongs to the autoinducer-2 exporter (AI-2E) (TC 2.A.86) family.</text>
</comment>
<dbReference type="GO" id="GO:0016020">
    <property type="term" value="C:membrane"/>
    <property type="evidence" value="ECO:0007669"/>
    <property type="project" value="UniProtKB-SubCell"/>
</dbReference>
<dbReference type="GO" id="GO:0055085">
    <property type="term" value="P:transmembrane transport"/>
    <property type="evidence" value="ECO:0007669"/>
    <property type="project" value="TreeGrafter"/>
</dbReference>
<feature type="transmembrane region" description="Helical" evidence="6">
    <location>
        <begin position="138"/>
        <end position="162"/>
    </location>
</feature>
<dbReference type="InterPro" id="IPR002549">
    <property type="entry name" value="AI-2E-like"/>
</dbReference>
<keyword evidence="4 6" id="KW-1133">Transmembrane helix</keyword>
<feature type="transmembrane region" description="Helical" evidence="6">
    <location>
        <begin position="34"/>
        <end position="54"/>
    </location>
</feature>
<dbReference type="STRING" id="1802200.A2812_03150"/>
<feature type="transmembrane region" description="Helical" evidence="6">
    <location>
        <begin position="200"/>
        <end position="221"/>
    </location>
</feature>